<gene>
    <name evidence="1" type="ORF">GOP47_0005698</name>
</gene>
<dbReference type="EMBL" id="JABFUD020000005">
    <property type="protein sequence ID" value="KAI5080219.1"/>
    <property type="molecule type" value="Genomic_DNA"/>
</dbReference>
<dbReference type="OrthoDB" id="10522697at2759"/>
<sequence length="412" mass="47202">MFSWVGASMTSARGPSFGKVYNLCFIPVLAGTELPVTGGRRGISSWLKVSKTLAPLDLAEAVNVLKQSLQDHRFPEVQQQLEILLEDCSCLPRLILYVYRGWQQAKGTNLPVDQLVLHLRNWVFMMTKQWVDTITTQNQAVVKRMVLLCLSGAVVEERLQSEVFACEQGYVYAETVPNGWRYHSPRLLVRSIAERINVPARSLPFLPKPAKGDDLEYAFLDIFHASLLIYKDKCVPLNKLFVGAAGENELLEMEFKISSGVREVEDRYQFYIPREKQFYYAGDKRMEGQDGRCYYFPPCGLHNPDYAVLFKCQKNSVVTDARIFLLNTKDVVYEFWIQLKGQDHPMGKEEAEKCYKAAFDPKFKVDGRIKIYVLCNTNGFCIPDVQAITPENVLLLDLAHFMPEFIRKSRFC</sequence>
<protein>
    <submittedName>
        <fullName evidence="1">Uncharacterized protein</fullName>
    </submittedName>
</protein>
<dbReference type="Proteomes" id="UP000886520">
    <property type="component" value="Chromosome 5"/>
</dbReference>
<name>A0A9D4V5M2_ADICA</name>
<evidence type="ECO:0000313" key="2">
    <source>
        <dbReference type="Proteomes" id="UP000886520"/>
    </source>
</evidence>
<dbReference type="AlphaFoldDB" id="A0A9D4V5M2"/>
<reference evidence="1 2" key="1">
    <citation type="submission" date="2021-01" db="EMBL/GenBank/DDBJ databases">
        <title>Adiantum capillus-veneris genome.</title>
        <authorList>
            <person name="Fang Y."/>
            <person name="Liao Q."/>
        </authorList>
    </citation>
    <scope>NUCLEOTIDE SEQUENCE [LARGE SCALE GENOMIC DNA]</scope>
    <source>
        <strain evidence="1">H3</strain>
        <tissue evidence="1">Leaf</tissue>
    </source>
</reference>
<keyword evidence="2" id="KW-1185">Reference proteome</keyword>
<accession>A0A9D4V5M2</accession>
<organism evidence="1 2">
    <name type="scientific">Adiantum capillus-veneris</name>
    <name type="common">Maidenhair fern</name>
    <dbReference type="NCBI Taxonomy" id="13818"/>
    <lineage>
        <taxon>Eukaryota</taxon>
        <taxon>Viridiplantae</taxon>
        <taxon>Streptophyta</taxon>
        <taxon>Embryophyta</taxon>
        <taxon>Tracheophyta</taxon>
        <taxon>Polypodiopsida</taxon>
        <taxon>Polypodiidae</taxon>
        <taxon>Polypodiales</taxon>
        <taxon>Pteridineae</taxon>
        <taxon>Pteridaceae</taxon>
        <taxon>Vittarioideae</taxon>
        <taxon>Adiantum</taxon>
    </lineage>
</organism>
<proteinExistence type="predicted"/>
<evidence type="ECO:0000313" key="1">
    <source>
        <dbReference type="EMBL" id="KAI5080219.1"/>
    </source>
</evidence>
<comment type="caution">
    <text evidence="1">The sequence shown here is derived from an EMBL/GenBank/DDBJ whole genome shotgun (WGS) entry which is preliminary data.</text>
</comment>